<protein>
    <recommendedName>
        <fullName evidence="4">Thymidylate kinase</fullName>
        <ecNumber evidence="3">2.7.4.9</ecNumber>
    </recommendedName>
</protein>
<keyword evidence="7" id="KW-0547">Nucleotide-binding</keyword>
<dbReference type="GO" id="GO:0006233">
    <property type="term" value="P:dTDP biosynthetic process"/>
    <property type="evidence" value="ECO:0007669"/>
    <property type="project" value="InterPro"/>
</dbReference>
<dbReference type="WBParaSite" id="PgR001X_g144_t01">
    <property type="protein sequence ID" value="PgR001X_g144_t01"/>
    <property type="gene ID" value="PgR001X_g144"/>
</dbReference>
<dbReference type="Gene3D" id="3.40.50.300">
    <property type="entry name" value="P-loop containing nucleotide triphosphate hydrolases"/>
    <property type="match status" value="1"/>
</dbReference>
<keyword evidence="5" id="KW-0808">Transferase</keyword>
<dbReference type="InterPro" id="IPR018094">
    <property type="entry name" value="Thymidylate_kinase"/>
</dbReference>
<dbReference type="NCBIfam" id="TIGR00041">
    <property type="entry name" value="DTMP_kinase"/>
    <property type="match status" value="1"/>
</dbReference>
<feature type="domain" description="Thymidylate kinase-like" evidence="10">
    <location>
        <begin position="10"/>
        <end position="190"/>
    </location>
</feature>
<evidence type="ECO:0000256" key="5">
    <source>
        <dbReference type="ARBA" id="ARBA00022679"/>
    </source>
</evidence>
<proteinExistence type="inferred from homology"/>
<dbReference type="Proteomes" id="UP000887569">
    <property type="component" value="Unplaced"/>
</dbReference>
<dbReference type="GO" id="GO:0005524">
    <property type="term" value="F:ATP binding"/>
    <property type="evidence" value="ECO:0007669"/>
    <property type="project" value="UniProtKB-KW"/>
</dbReference>
<evidence type="ECO:0000256" key="1">
    <source>
        <dbReference type="ARBA" id="ARBA00004992"/>
    </source>
</evidence>
<evidence type="ECO:0000313" key="13">
    <source>
        <dbReference type="WBParaSite" id="PgR001X_g144_t02"/>
    </source>
</evidence>
<dbReference type="GO" id="GO:0005829">
    <property type="term" value="C:cytosol"/>
    <property type="evidence" value="ECO:0007669"/>
    <property type="project" value="TreeGrafter"/>
</dbReference>
<name>A0A915A549_PARUN</name>
<accession>A0A915A549</accession>
<dbReference type="HAMAP" id="MF_00165">
    <property type="entry name" value="Thymidylate_kinase"/>
    <property type="match status" value="1"/>
</dbReference>
<dbReference type="GO" id="GO:0004798">
    <property type="term" value="F:dTMP kinase activity"/>
    <property type="evidence" value="ECO:0007669"/>
    <property type="project" value="UniProtKB-EC"/>
</dbReference>
<dbReference type="PANTHER" id="PTHR10344">
    <property type="entry name" value="THYMIDYLATE KINASE"/>
    <property type="match status" value="1"/>
</dbReference>
<evidence type="ECO:0000256" key="2">
    <source>
        <dbReference type="ARBA" id="ARBA00009776"/>
    </source>
</evidence>
<dbReference type="InterPro" id="IPR027417">
    <property type="entry name" value="P-loop_NTPase"/>
</dbReference>
<dbReference type="GO" id="GO:0006227">
    <property type="term" value="P:dUDP biosynthetic process"/>
    <property type="evidence" value="ECO:0007669"/>
    <property type="project" value="TreeGrafter"/>
</dbReference>
<reference evidence="12 13" key="1">
    <citation type="submission" date="2022-11" db="UniProtKB">
        <authorList>
            <consortium name="WormBaseParasite"/>
        </authorList>
    </citation>
    <scope>IDENTIFICATION</scope>
</reference>
<keyword evidence="6" id="KW-0545">Nucleotide biosynthesis</keyword>
<keyword evidence="9" id="KW-0067">ATP-binding</keyword>
<comment type="pathway">
    <text evidence="1">Pyrimidine metabolism; dTTP biosynthesis.</text>
</comment>
<keyword evidence="11" id="KW-1185">Reference proteome</keyword>
<dbReference type="GO" id="GO:0004550">
    <property type="term" value="F:nucleoside diphosphate kinase activity"/>
    <property type="evidence" value="ECO:0007669"/>
    <property type="project" value="TreeGrafter"/>
</dbReference>
<organism evidence="11 13">
    <name type="scientific">Parascaris univalens</name>
    <name type="common">Nematode worm</name>
    <dbReference type="NCBI Taxonomy" id="6257"/>
    <lineage>
        <taxon>Eukaryota</taxon>
        <taxon>Metazoa</taxon>
        <taxon>Ecdysozoa</taxon>
        <taxon>Nematoda</taxon>
        <taxon>Chromadorea</taxon>
        <taxon>Rhabditida</taxon>
        <taxon>Spirurina</taxon>
        <taxon>Ascaridomorpha</taxon>
        <taxon>Ascaridoidea</taxon>
        <taxon>Ascarididae</taxon>
        <taxon>Parascaris</taxon>
    </lineage>
</organism>
<evidence type="ECO:0000256" key="7">
    <source>
        <dbReference type="ARBA" id="ARBA00022741"/>
    </source>
</evidence>
<evidence type="ECO:0000256" key="6">
    <source>
        <dbReference type="ARBA" id="ARBA00022727"/>
    </source>
</evidence>
<sequence>MVRRGALIVFEGCDRAGKSTQAQRMVGRIQALGERAELISFPDRSTDLGKFIDQYLKGSVEMEPREAHLVFAANRQALVGTMRSKLQLGTHLIVDRYTYSGIAYTLAKGLDVDLEWAKMHDVGILKPDCVLYFDLLPDEARKRSGFGDERLEAYEYQCTVYKIMQTLGIENADIWKVIDASKSIDEVSTDVWNSLKPVLDSAAAKPIEYIELSPWSVTNALRSYVRSLTKWVPL</sequence>
<dbReference type="FunFam" id="3.40.50.300:FF:000679">
    <property type="entry name" value="Thymidylate kinase"/>
    <property type="match status" value="1"/>
</dbReference>
<dbReference type="WBParaSite" id="PgR001X_g144_t02">
    <property type="protein sequence ID" value="PgR001X_g144_t02"/>
    <property type="gene ID" value="PgR001X_g144"/>
</dbReference>
<evidence type="ECO:0000256" key="8">
    <source>
        <dbReference type="ARBA" id="ARBA00022777"/>
    </source>
</evidence>
<evidence type="ECO:0000256" key="9">
    <source>
        <dbReference type="ARBA" id="ARBA00022840"/>
    </source>
</evidence>
<dbReference type="InterPro" id="IPR039430">
    <property type="entry name" value="Thymidylate_kin-like_dom"/>
</dbReference>
<evidence type="ECO:0000256" key="4">
    <source>
        <dbReference type="ARBA" id="ARBA00017144"/>
    </source>
</evidence>
<dbReference type="EC" id="2.7.4.9" evidence="3"/>
<evidence type="ECO:0000313" key="11">
    <source>
        <dbReference type="Proteomes" id="UP000887569"/>
    </source>
</evidence>
<keyword evidence="8" id="KW-0418">Kinase</keyword>
<evidence type="ECO:0000313" key="12">
    <source>
        <dbReference type="WBParaSite" id="PgR001X_g144_t01"/>
    </source>
</evidence>
<evidence type="ECO:0000259" key="10">
    <source>
        <dbReference type="Pfam" id="PF02223"/>
    </source>
</evidence>
<dbReference type="SUPFAM" id="SSF52540">
    <property type="entry name" value="P-loop containing nucleoside triphosphate hydrolases"/>
    <property type="match status" value="1"/>
</dbReference>
<comment type="similarity">
    <text evidence="2">Belongs to the thymidylate kinase family.</text>
</comment>
<dbReference type="CDD" id="cd01672">
    <property type="entry name" value="TMPK"/>
    <property type="match status" value="1"/>
</dbReference>
<dbReference type="GO" id="GO:0005634">
    <property type="term" value="C:nucleus"/>
    <property type="evidence" value="ECO:0007669"/>
    <property type="project" value="TreeGrafter"/>
</dbReference>
<dbReference type="Pfam" id="PF02223">
    <property type="entry name" value="Thymidylate_kin"/>
    <property type="match status" value="1"/>
</dbReference>
<dbReference type="AlphaFoldDB" id="A0A915A549"/>
<dbReference type="GO" id="GO:0006235">
    <property type="term" value="P:dTTP biosynthetic process"/>
    <property type="evidence" value="ECO:0007669"/>
    <property type="project" value="TreeGrafter"/>
</dbReference>
<dbReference type="GO" id="GO:0005739">
    <property type="term" value="C:mitochondrion"/>
    <property type="evidence" value="ECO:0007669"/>
    <property type="project" value="TreeGrafter"/>
</dbReference>
<evidence type="ECO:0000256" key="3">
    <source>
        <dbReference type="ARBA" id="ARBA00012980"/>
    </source>
</evidence>
<dbReference type="PANTHER" id="PTHR10344:SF1">
    <property type="entry name" value="THYMIDYLATE KINASE"/>
    <property type="match status" value="1"/>
</dbReference>